<reference evidence="1 2" key="1">
    <citation type="journal article" date="2023" name="Life. Sci Alliance">
        <title>Evolutionary insights into 3D genome organization and epigenetic landscape of Vigna mungo.</title>
        <authorList>
            <person name="Junaid A."/>
            <person name="Singh B."/>
            <person name="Bhatia S."/>
        </authorList>
    </citation>
    <scope>NUCLEOTIDE SEQUENCE [LARGE SCALE GENOMIC DNA]</scope>
    <source>
        <strain evidence="1">Urdbean</strain>
    </source>
</reference>
<sequence length="111" mass="12527">MLLLVPLVGECGEVFDASQYVFFGKNAAEEVELGGLEDEDEYKAMLAVEFSEDDLFINKEEAEDIRSLSDIDDLTTTFLKPQFQSSVPVCVLNCYPSYDDLFLGFKPNRTH</sequence>
<evidence type="ECO:0000313" key="1">
    <source>
        <dbReference type="EMBL" id="WVZ02146.1"/>
    </source>
</evidence>
<accession>A0AAQ3RS41</accession>
<organism evidence="1 2">
    <name type="scientific">Vigna mungo</name>
    <name type="common">Black gram</name>
    <name type="synonym">Phaseolus mungo</name>
    <dbReference type="NCBI Taxonomy" id="3915"/>
    <lineage>
        <taxon>Eukaryota</taxon>
        <taxon>Viridiplantae</taxon>
        <taxon>Streptophyta</taxon>
        <taxon>Embryophyta</taxon>
        <taxon>Tracheophyta</taxon>
        <taxon>Spermatophyta</taxon>
        <taxon>Magnoliopsida</taxon>
        <taxon>eudicotyledons</taxon>
        <taxon>Gunneridae</taxon>
        <taxon>Pentapetalae</taxon>
        <taxon>rosids</taxon>
        <taxon>fabids</taxon>
        <taxon>Fabales</taxon>
        <taxon>Fabaceae</taxon>
        <taxon>Papilionoideae</taxon>
        <taxon>50 kb inversion clade</taxon>
        <taxon>NPAAA clade</taxon>
        <taxon>indigoferoid/millettioid clade</taxon>
        <taxon>Phaseoleae</taxon>
        <taxon>Vigna</taxon>
    </lineage>
</organism>
<dbReference type="AlphaFoldDB" id="A0AAQ3RS41"/>
<keyword evidence="2" id="KW-1185">Reference proteome</keyword>
<dbReference type="EMBL" id="CP144694">
    <property type="protein sequence ID" value="WVZ02146.1"/>
    <property type="molecule type" value="Genomic_DNA"/>
</dbReference>
<gene>
    <name evidence="1" type="ORF">V8G54_022952</name>
</gene>
<proteinExistence type="predicted"/>
<dbReference type="Proteomes" id="UP001374535">
    <property type="component" value="Chromosome 7"/>
</dbReference>
<name>A0AAQ3RS41_VIGMU</name>
<evidence type="ECO:0000313" key="2">
    <source>
        <dbReference type="Proteomes" id="UP001374535"/>
    </source>
</evidence>
<protein>
    <submittedName>
        <fullName evidence="1">Uncharacterized protein</fullName>
    </submittedName>
</protein>